<dbReference type="EMBL" id="JACHBI010000010">
    <property type="protein sequence ID" value="MBB5575960.1"/>
    <property type="molecule type" value="Genomic_DNA"/>
</dbReference>
<keyword evidence="2" id="KW-1185">Reference proteome</keyword>
<proteinExistence type="predicted"/>
<reference evidence="1 2" key="1">
    <citation type="submission" date="2020-08" db="EMBL/GenBank/DDBJ databases">
        <title>Genomic Encyclopedia of Type Strains, Phase IV (KMG-V): Genome sequencing to study the core and pangenomes of soil and plant-associated prokaryotes.</title>
        <authorList>
            <person name="Whitman W."/>
        </authorList>
    </citation>
    <scope>NUCLEOTIDE SEQUENCE [LARGE SCALE GENOMIC DNA]</scope>
    <source>
        <strain evidence="1 2">SEMIA 4064</strain>
    </source>
</reference>
<organism evidence="1 2">
    <name type="scientific">Rhizobium paranaense</name>
    <dbReference type="NCBI Taxonomy" id="1650438"/>
    <lineage>
        <taxon>Bacteria</taxon>
        <taxon>Pseudomonadati</taxon>
        <taxon>Pseudomonadota</taxon>
        <taxon>Alphaproteobacteria</taxon>
        <taxon>Hyphomicrobiales</taxon>
        <taxon>Rhizobiaceae</taxon>
        <taxon>Rhizobium/Agrobacterium group</taxon>
        <taxon>Rhizobium</taxon>
    </lineage>
</organism>
<gene>
    <name evidence="1" type="ORF">GGD50_004595</name>
</gene>
<dbReference type="RefSeq" id="WP_183939448.1">
    <property type="nucleotide sequence ID" value="NZ_JACHBI010000010.1"/>
</dbReference>
<accession>A0A7W9D3A2</accession>
<evidence type="ECO:0000313" key="1">
    <source>
        <dbReference type="EMBL" id="MBB5575960.1"/>
    </source>
</evidence>
<sequence length="89" mass="10451">MQKESTLKNREIIVERLERFKSRLDAIANGEHVFARAPDSDEYIEITPNVIVRYQWMEEICEFAIFLLDDSLERKVSEDQAMSGRCRAV</sequence>
<evidence type="ECO:0000313" key="2">
    <source>
        <dbReference type="Proteomes" id="UP000549882"/>
    </source>
</evidence>
<dbReference type="Proteomes" id="UP000549882">
    <property type="component" value="Unassembled WGS sequence"/>
</dbReference>
<dbReference type="AlphaFoldDB" id="A0A7W9D3A2"/>
<name>A0A7W9D3A2_9HYPH</name>
<comment type="caution">
    <text evidence="1">The sequence shown here is derived from an EMBL/GenBank/DDBJ whole genome shotgun (WGS) entry which is preliminary data.</text>
</comment>
<protein>
    <submittedName>
        <fullName evidence="1">Uncharacterized protein</fullName>
    </submittedName>
</protein>